<dbReference type="EMBL" id="CAJOBQ010004261">
    <property type="protein sequence ID" value="CAF4631682.1"/>
    <property type="molecule type" value="Genomic_DNA"/>
</dbReference>
<gene>
    <name evidence="2" type="ORF">TSG867_LOCUS29641</name>
</gene>
<comment type="caution">
    <text evidence="2">The sequence shown here is derived from an EMBL/GenBank/DDBJ whole genome shotgun (WGS) entry which is preliminary data.</text>
</comment>
<evidence type="ECO:0000259" key="1">
    <source>
        <dbReference type="PROSITE" id="PS51269"/>
    </source>
</evidence>
<feature type="domain" description="COMM" evidence="1">
    <location>
        <begin position="145"/>
        <end position="216"/>
    </location>
</feature>
<dbReference type="PROSITE" id="PS51269">
    <property type="entry name" value="COMM"/>
    <property type="match status" value="1"/>
</dbReference>
<dbReference type="InterPro" id="IPR037354">
    <property type="entry name" value="Commd2"/>
</dbReference>
<reference evidence="2" key="1">
    <citation type="submission" date="2021-02" db="EMBL/GenBank/DDBJ databases">
        <authorList>
            <person name="Nowell W R."/>
        </authorList>
    </citation>
    <scope>NUCLEOTIDE SEQUENCE</scope>
</reference>
<dbReference type="InterPro" id="IPR017920">
    <property type="entry name" value="COMM"/>
</dbReference>
<proteinExistence type="predicted"/>
<name>A0A821E5G8_9BILA</name>
<dbReference type="Proteomes" id="UP000663862">
    <property type="component" value="Unassembled WGS sequence"/>
</dbReference>
<organism evidence="2 3">
    <name type="scientific">Rotaria socialis</name>
    <dbReference type="NCBI Taxonomy" id="392032"/>
    <lineage>
        <taxon>Eukaryota</taxon>
        <taxon>Metazoa</taxon>
        <taxon>Spiralia</taxon>
        <taxon>Gnathifera</taxon>
        <taxon>Rotifera</taxon>
        <taxon>Eurotatoria</taxon>
        <taxon>Bdelloidea</taxon>
        <taxon>Philodinida</taxon>
        <taxon>Philodinidae</taxon>
        <taxon>Rotaria</taxon>
    </lineage>
</organism>
<accession>A0A821E5G8</accession>
<evidence type="ECO:0000313" key="3">
    <source>
        <dbReference type="Proteomes" id="UP000663862"/>
    </source>
</evidence>
<dbReference type="PANTHER" id="PTHR15857:SF0">
    <property type="entry name" value="COMM DOMAIN-CONTAINING PROTEIN 2"/>
    <property type="match status" value="1"/>
</dbReference>
<protein>
    <recommendedName>
        <fullName evidence="1">COMM domain-containing protein</fullName>
    </recommendedName>
</protein>
<sequence length="225" mass="25988">MSTTSSLLLLDEERKAQLDLLNKIDESEYLKKHYDTKICIYLLAAIEICNAASGYLFTGLNAKSITNAANHLQLDIEIVRTTIDSLLWLYTECAKSKIATDALDESLKLLGYSTPIRQSFIECYQSKAHQLYTTLANDLALSLPHYENLHWRFDVQIATRNMRHRKQFDPFFIVKLILINGSNKKEQVHVLQVDPLTLVHIVQQLELAMNESRNNHARRIMHTFR</sequence>
<dbReference type="Pfam" id="PF07258">
    <property type="entry name" value="COMM_domain"/>
    <property type="match status" value="1"/>
</dbReference>
<dbReference type="PANTHER" id="PTHR15857">
    <property type="entry name" value="COMM DOMAIN CONTAINING PROTEIN 2"/>
    <property type="match status" value="1"/>
</dbReference>
<evidence type="ECO:0000313" key="2">
    <source>
        <dbReference type="EMBL" id="CAF4631682.1"/>
    </source>
</evidence>
<dbReference type="AlphaFoldDB" id="A0A821E5G8"/>